<evidence type="ECO:0000259" key="3">
    <source>
        <dbReference type="Pfam" id="PF05970"/>
    </source>
</evidence>
<comment type="catalytic activity">
    <reaction evidence="1">
        <text>ATP + H2O = ADP + phosphate + H(+)</text>
        <dbReference type="Rhea" id="RHEA:13065"/>
        <dbReference type="ChEBI" id="CHEBI:15377"/>
        <dbReference type="ChEBI" id="CHEBI:15378"/>
        <dbReference type="ChEBI" id="CHEBI:30616"/>
        <dbReference type="ChEBI" id="CHEBI:43474"/>
        <dbReference type="ChEBI" id="CHEBI:456216"/>
        <dbReference type="EC" id="5.6.2.3"/>
    </reaction>
</comment>
<dbReference type="Pfam" id="PF05970">
    <property type="entry name" value="PIF1"/>
    <property type="match status" value="1"/>
</dbReference>
<keyword evidence="1" id="KW-0067">ATP-binding</keyword>
<keyword evidence="1" id="KW-0378">Hydrolase</keyword>
<keyword evidence="1" id="KW-0233">DNA recombination</keyword>
<dbReference type="GO" id="GO:0000723">
    <property type="term" value="P:telomere maintenance"/>
    <property type="evidence" value="ECO:0007669"/>
    <property type="project" value="InterPro"/>
</dbReference>
<comment type="similarity">
    <text evidence="1">Belongs to the helicase family.</text>
</comment>
<dbReference type="PANTHER" id="PTHR10492">
    <property type="match status" value="1"/>
</dbReference>
<keyword evidence="1" id="KW-0547">Nucleotide-binding</keyword>
<dbReference type="GO" id="GO:0016787">
    <property type="term" value="F:hydrolase activity"/>
    <property type="evidence" value="ECO:0007669"/>
    <property type="project" value="UniProtKB-KW"/>
</dbReference>
<feature type="region of interest" description="Disordered" evidence="2">
    <location>
        <begin position="761"/>
        <end position="787"/>
    </location>
</feature>
<sequence>MLAWCQDRIHPVDIDRIISAELPDQNADPQLHISVTKHMIHGPCGDFNPRSPCMKNKRCSKRYPRDFCGQICTTNDGYPIYRRRDPGLGDRTATIRQRLKTFDVDNTWIVPFNPLLSKTFNAHINVEYCSSVRCIQYLCKYINKGDDMAVFVFSDEDLRHDEIKQFVLGRYVSSNYAAWRIFGYEIHLSSPTVFHLNVHLQKRQLVYFTEKNARQVIENPKGTTLTAFFKLCSVDEFAATLIYPEVPEYYTYNNNNWKRRSHGTELDNWPGVSRKNVIGRVYNIHPTKQEIFFLRMLLHVVTGPKSFADLRTVDGIICATYREACLRRGLLLNDDHLHRTLAEASNCKLPWQMRRLFCSILIHCNPSNPLNLWESFRQSLSKDIQANLALRDGNDDVYNEALIDMDRHIRRYVIRGLSDFHLPTPVHHEAPLDVEYMSEKNYNIAELMETITRDEPRLLPEQREIYNEIIDSVRLNQGKLFFSNAPGGTGKTFVINLILAKLRAERRIAIACASSGIAATLLQGGRTAHSAFKLPMDIGKKDNPIYFLFNMPRRKRSNLSNHRDRVRKSKRREAHARRQRSRMTDTPVAREARLTAQRESTRMARLADTHDEREARLATDRIQAQQRNPNQTAEQTQVTRSIAQRKLKQNKAAKRDEFWYRAAFTYDPAKNYANNNKVTIGKMDKICSSCGAKKWDFDVPGLCCSQGKVRLPPLPDPPQVLLELLTSPSDGAKHFRERIHRFNSCFSMTCFGTTSIPGLQKNKNKQNMPRPSNVASTTTENLSVPGPSWTVTTTITENLNVPGPSRAVAKTVLENPHVDRHSTKPNYHSEKYEHFYTYKIHGQCYHQMGSLRPIPGKEPTFMQVFFVGGHDEELAIRKKYNPKLERRVIEVLQMMSHQTHPYVPWRIFGYEIHLSSPTVFHLNVHLQKRQLVYFTEKTARQVIENPKGTTLTAFFKLCSVDEFAATLIYPEVPEYYTYNNNNWKRRSHGTELDNWPGVSRKNVIGRVYNIHPTKQEIFLRMLLHVVTGPKSFADLRTVDGIICATYREACLRRGLLLNDDHLHRTLAEASNCKLPWQMRRLFCSILIHCNPSNPLNLWESFRQSLSKDIQANLALRDGNDDVYNEALIDMDRHIRRYVIRGLSEFHLPTPVHHEAPLDVEYMSEKTTTLPN</sequence>
<dbReference type="EC" id="5.6.2.3" evidence="1"/>
<dbReference type="InterPro" id="IPR027417">
    <property type="entry name" value="P-loop_NTPase"/>
</dbReference>
<feature type="compositionally biased region" description="Polar residues" evidence="2">
    <location>
        <begin position="765"/>
        <end position="782"/>
    </location>
</feature>
<keyword evidence="1" id="KW-0347">Helicase</keyword>
<evidence type="ECO:0000256" key="1">
    <source>
        <dbReference type="RuleBase" id="RU363044"/>
    </source>
</evidence>
<accession>A0AA36FLX7</accession>
<dbReference type="GO" id="GO:0043139">
    <property type="term" value="F:5'-3' DNA helicase activity"/>
    <property type="evidence" value="ECO:0007669"/>
    <property type="project" value="UniProtKB-EC"/>
</dbReference>
<dbReference type="Gene3D" id="3.40.50.300">
    <property type="entry name" value="P-loop containing nucleotide triphosphate hydrolases"/>
    <property type="match status" value="1"/>
</dbReference>
<dbReference type="GO" id="GO:0005524">
    <property type="term" value="F:ATP binding"/>
    <property type="evidence" value="ECO:0007669"/>
    <property type="project" value="UniProtKB-KW"/>
</dbReference>
<keyword evidence="1" id="KW-0227">DNA damage</keyword>
<dbReference type="Proteomes" id="UP001162480">
    <property type="component" value="Chromosome 29"/>
</dbReference>
<evidence type="ECO:0000313" key="5">
    <source>
        <dbReference type="Proteomes" id="UP001162480"/>
    </source>
</evidence>
<dbReference type="GO" id="GO:0006310">
    <property type="term" value="P:DNA recombination"/>
    <property type="evidence" value="ECO:0007669"/>
    <property type="project" value="UniProtKB-KW"/>
</dbReference>
<organism evidence="4 5">
    <name type="scientific">Octopus vulgaris</name>
    <name type="common">Common octopus</name>
    <dbReference type="NCBI Taxonomy" id="6645"/>
    <lineage>
        <taxon>Eukaryota</taxon>
        <taxon>Metazoa</taxon>
        <taxon>Spiralia</taxon>
        <taxon>Lophotrochozoa</taxon>
        <taxon>Mollusca</taxon>
        <taxon>Cephalopoda</taxon>
        <taxon>Coleoidea</taxon>
        <taxon>Octopodiformes</taxon>
        <taxon>Octopoda</taxon>
        <taxon>Incirrata</taxon>
        <taxon>Octopodidae</taxon>
        <taxon>Octopus</taxon>
    </lineage>
</organism>
<dbReference type="SUPFAM" id="SSF52540">
    <property type="entry name" value="P-loop containing nucleoside triphosphate hydrolases"/>
    <property type="match status" value="1"/>
</dbReference>
<keyword evidence="5" id="KW-1185">Reference proteome</keyword>
<protein>
    <recommendedName>
        <fullName evidence="1">ATP-dependent DNA helicase</fullName>
        <ecNumber evidence="1">5.6.2.3</ecNumber>
    </recommendedName>
</protein>
<feature type="compositionally biased region" description="Basic residues" evidence="2">
    <location>
        <begin position="564"/>
        <end position="581"/>
    </location>
</feature>
<dbReference type="EMBL" id="OX597842">
    <property type="protein sequence ID" value="CAI9744066.1"/>
    <property type="molecule type" value="Genomic_DNA"/>
</dbReference>
<feature type="compositionally biased region" description="Basic and acidic residues" evidence="2">
    <location>
        <begin position="599"/>
        <end position="619"/>
    </location>
</feature>
<name>A0AA36FLX7_OCTVU</name>
<proteinExistence type="inferred from homology"/>
<evidence type="ECO:0000313" key="4">
    <source>
        <dbReference type="EMBL" id="CAI9744066.1"/>
    </source>
</evidence>
<feature type="domain" description="DNA helicase Pif1-like DEAD-box helicase" evidence="3">
    <location>
        <begin position="459"/>
        <end position="541"/>
    </location>
</feature>
<keyword evidence="1" id="KW-0234">DNA repair</keyword>
<dbReference type="PANTHER" id="PTHR10492:SF57">
    <property type="entry name" value="ATP-DEPENDENT DNA HELICASE"/>
    <property type="match status" value="1"/>
</dbReference>
<feature type="region of interest" description="Disordered" evidence="2">
    <location>
        <begin position="556"/>
        <end position="649"/>
    </location>
</feature>
<comment type="cofactor">
    <cofactor evidence="1">
        <name>Mg(2+)</name>
        <dbReference type="ChEBI" id="CHEBI:18420"/>
    </cofactor>
</comment>
<evidence type="ECO:0000256" key="2">
    <source>
        <dbReference type="SAM" id="MobiDB-lite"/>
    </source>
</evidence>
<dbReference type="AlphaFoldDB" id="A0AA36FLX7"/>
<feature type="compositionally biased region" description="Polar residues" evidence="2">
    <location>
        <begin position="622"/>
        <end position="642"/>
    </location>
</feature>
<dbReference type="InterPro" id="IPR010285">
    <property type="entry name" value="DNA_helicase_pif1-like_DEAD"/>
</dbReference>
<gene>
    <name evidence="4" type="ORF">OCTVUL_1B021230</name>
</gene>
<reference evidence="4" key="1">
    <citation type="submission" date="2023-08" db="EMBL/GenBank/DDBJ databases">
        <authorList>
            <person name="Alioto T."/>
            <person name="Alioto T."/>
            <person name="Gomez Garrido J."/>
        </authorList>
    </citation>
    <scope>NUCLEOTIDE SEQUENCE</scope>
</reference>
<dbReference type="GO" id="GO:0006281">
    <property type="term" value="P:DNA repair"/>
    <property type="evidence" value="ECO:0007669"/>
    <property type="project" value="UniProtKB-KW"/>
</dbReference>